<keyword evidence="1" id="KW-0479">Metal-binding</keyword>
<dbReference type="SMART" id="SM01260">
    <property type="entry name" value="LANC_like"/>
    <property type="match status" value="1"/>
</dbReference>
<comment type="caution">
    <text evidence="2">The sequence shown here is derived from an EMBL/GenBank/DDBJ whole genome shotgun (WGS) entry which is preliminary data.</text>
</comment>
<dbReference type="InterPro" id="IPR033889">
    <property type="entry name" value="LanC"/>
</dbReference>
<dbReference type="PRINTS" id="PR01950">
    <property type="entry name" value="LANCSUPER"/>
</dbReference>
<name>A0A368JHG8_9BACT</name>
<dbReference type="RefSeq" id="WP_114410112.1">
    <property type="nucleotide sequence ID" value="NZ_QOWE01000042.1"/>
</dbReference>
<dbReference type="GO" id="GO:0031179">
    <property type="term" value="P:peptide modification"/>
    <property type="evidence" value="ECO:0007669"/>
    <property type="project" value="InterPro"/>
</dbReference>
<keyword evidence="3" id="KW-1185">Reference proteome</keyword>
<proteinExistence type="predicted"/>
<dbReference type="GO" id="GO:0046872">
    <property type="term" value="F:metal ion binding"/>
    <property type="evidence" value="ECO:0007669"/>
    <property type="project" value="UniProtKB-KW"/>
</dbReference>
<reference evidence="2 3" key="1">
    <citation type="submission" date="2018-07" db="EMBL/GenBank/DDBJ databases">
        <title>Genome analysis of Larkinella rosea.</title>
        <authorList>
            <person name="Zhou Z."/>
            <person name="Wang G."/>
        </authorList>
    </citation>
    <scope>NUCLEOTIDE SEQUENCE [LARGE SCALE GENOMIC DNA]</scope>
    <source>
        <strain evidence="3">zzj9</strain>
    </source>
</reference>
<feature type="binding site" evidence="1">
    <location>
        <position position="314"/>
    </location>
    <ligand>
        <name>Zn(2+)</name>
        <dbReference type="ChEBI" id="CHEBI:29105"/>
    </ligand>
</feature>
<feature type="binding site" evidence="1">
    <location>
        <position position="263"/>
    </location>
    <ligand>
        <name>Zn(2+)</name>
        <dbReference type="ChEBI" id="CHEBI:29105"/>
    </ligand>
</feature>
<gene>
    <name evidence="2" type="ORF">DUE52_31440</name>
</gene>
<sequence>MNALLTDTQTRIETELHHLYDTVAAEPVTENPSLLSGQVGYAIFEAYYQRQFGLTDNSRIWERLSTGIDAIQSGAVDHTFAGGISGIAWGFLHLHNHGFLADSQDDPQEIVSALDEPLFLLSMDDLSKGRFDYLHAGLGACLYFLERPRTPEIVYYLKEIVAQLDKIAIKKNDGSITWHFQNFHAPADEPVSYNLGLSHGTASIVAILSLLYQNGYARPQCARLVEGGLQWLWSVRNTDHPAVFPRQILDDQTRDEFSRLAWCYGDPGIAHTFQMAGEIFGNTRWKQIAEQTMLKAAIRRSRKETLVSDTGFCHGSSGLGHLFSKFARWYPNPVFDETARYWLDATLNQALPSPEIDGLSSATPLPNRGERCLLEGDASVGMVLLSQLGANPAWERFLLMR</sequence>
<dbReference type="SUPFAM" id="SSF158745">
    <property type="entry name" value="LanC-like"/>
    <property type="match status" value="1"/>
</dbReference>
<organism evidence="2 3">
    <name type="scientific">Larkinella punicea</name>
    <dbReference type="NCBI Taxonomy" id="2315727"/>
    <lineage>
        <taxon>Bacteria</taxon>
        <taxon>Pseudomonadati</taxon>
        <taxon>Bacteroidota</taxon>
        <taxon>Cytophagia</taxon>
        <taxon>Cytophagales</taxon>
        <taxon>Spirosomataceae</taxon>
        <taxon>Larkinella</taxon>
    </lineage>
</organism>
<dbReference type="OrthoDB" id="6313827at2"/>
<protein>
    <submittedName>
        <fullName evidence="2">Lanthionine synthetase</fullName>
    </submittedName>
</protein>
<evidence type="ECO:0000313" key="2">
    <source>
        <dbReference type="EMBL" id="RCR65541.1"/>
    </source>
</evidence>
<dbReference type="InterPro" id="IPR007822">
    <property type="entry name" value="LANC-like"/>
</dbReference>
<dbReference type="Pfam" id="PF05147">
    <property type="entry name" value="LANC_like"/>
    <property type="match status" value="1"/>
</dbReference>
<dbReference type="Proteomes" id="UP000253383">
    <property type="component" value="Unassembled WGS sequence"/>
</dbReference>
<dbReference type="AlphaFoldDB" id="A0A368JHG8"/>
<dbReference type="PANTHER" id="PTHR12736:SF7">
    <property type="entry name" value="LANC-LIKE PROTEIN 3"/>
    <property type="match status" value="1"/>
</dbReference>
<evidence type="ECO:0000313" key="3">
    <source>
        <dbReference type="Proteomes" id="UP000253383"/>
    </source>
</evidence>
<dbReference type="PRINTS" id="PR01955">
    <property type="entry name" value="LANCFRANKIA"/>
</dbReference>
<dbReference type="CDD" id="cd04793">
    <property type="entry name" value="LanC"/>
    <property type="match status" value="1"/>
</dbReference>
<keyword evidence="1" id="KW-0862">Zinc</keyword>
<dbReference type="GO" id="GO:0005886">
    <property type="term" value="C:plasma membrane"/>
    <property type="evidence" value="ECO:0007669"/>
    <property type="project" value="TreeGrafter"/>
</dbReference>
<dbReference type="EMBL" id="QOWE01000042">
    <property type="protein sequence ID" value="RCR65541.1"/>
    <property type="molecule type" value="Genomic_DNA"/>
</dbReference>
<dbReference type="Gene3D" id="1.50.10.20">
    <property type="match status" value="1"/>
</dbReference>
<dbReference type="PANTHER" id="PTHR12736">
    <property type="entry name" value="LANC-LIKE PROTEIN"/>
    <property type="match status" value="1"/>
</dbReference>
<accession>A0A368JHG8</accession>
<feature type="binding site" evidence="1">
    <location>
        <position position="313"/>
    </location>
    <ligand>
        <name>Zn(2+)</name>
        <dbReference type="ChEBI" id="CHEBI:29105"/>
    </ligand>
</feature>
<evidence type="ECO:0000256" key="1">
    <source>
        <dbReference type="PIRSR" id="PIRSR607822-1"/>
    </source>
</evidence>